<dbReference type="InterPro" id="IPR012337">
    <property type="entry name" value="RNaseH-like_sf"/>
</dbReference>
<evidence type="ECO:0000313" key="2">
    <source>
        <dbReference type="EMBL" id="SNZ07814.1"/>
    </source>
</evidence>
<dbReference type="InterPro" id="IPR036397">
    <property type="entry name" value="RNaseH_sf"/>
</dbReference>
<name>A0A285NE84_9AQUI</name>
<dbReference type="Pfam" id="PF10108">
    <property type="entry name" value="DNA_pol_B_exo2"/>
    <property type="match status" value="1"/>
</dbReference>
<sequence length="280" mass="33129">MEGYREVIWDKKRIKERREFFLGKFKNFLVLDIETVKDESMINDISDPKVLKKLAEEEDYFIPHPYHRIVAISILSIKMEKNNGSPVLKKASFNTFVSEDEYLLLDRFWSEYKKAHTIVQSEGKQPFISAFPVLITVNGKDFDMPVIKLRSLKYADRIKENFFISIYLDRFDKWEDKYPRYTYTYTNYHIDIPSDIFNKKVSLKNLCYLCGIPVKTEGDGSQVEKYFKDGQLEKIGKYCSEDVKATAVLFSFINRYLLQGMYLFPDDEEIQRITPQIKVL</sequence>
<dbReference type="RefSeq" id="WP_097000205.1">
    <property type="nucleotide sequence ID" value="NZ_OBEI01000003.1"/>
</dbReference>
<organism evidence="2 3">
    <name type="scientific">Persephonella hydrogeniphila</name>
    <dbReference type="NCBI Taxonomy" id="198703"/>
    <lineage>
        <taxon>Bacteria</taxon>
        <taxon>Pseudomonadati</taxon>
        <taxon>Aquificota</taxon>
        <taxon>Aquificia</taxon>
        <taxon>Aquificales</taxon>
        <taxon>Hydrogenothermaceae</taxon>
        <taxon>Persephonella</taxon>
    </lineage>
</organism>
<dbReference type="GO" id="GO:0003676">
    <property type="term" value="F:nucleic acid binding"/>
    <property type="evidence" value="ECO:0007669"/>
    <property type="project" value="InterPro"/>
</dbReference>
<evidence type="ECO:0000313" key="3">
    <source>
        <dbReference type="Proteomes" id="UP000219036"/>
    </source>
</evidence>
<dbReference type="Proteomes" id="UP000219036">
    <property type="component" value="Unassembled WGS sequence"/>
</dbReference>
<protein>
    <recommendedName>
        <fullName evidence="1">Predicted 3'-5' exonuclease PolB-like domain-containing protein</fullName>
    </recommendedName>
</protein>
<dbReference type="Gene3D" id="3.30.420.10">
    <property type="entry name" value="Ribonuclease H-like superfamily/Ribonuclease H"/>
    <property type="match status" value="1"/>
</dbReference>
<dbReference type="OrthoDB" id="13288at2"/>
<feature type="domain" description="Predicted 3'-5' exonuclease PolB-like" evidence="1">
    <location>
        <begin position="61"/>
        <end position="250"/>
    </location>
</feature>
<accession>A0A285NE84</accession>
<dbReference type="EMBL" id="OBEI01000003">
    <property type="protein sequence ID" value="SNZ07814.1"/>
    <property type="molecule type" value="Genomic_DNA"/>
</dbReference>
<dbReference type="SUPFAM" id="SSF53098">
    <property type="entry name" value="Ribonuclease H-like"/>
    <property type="match status" value="1"/>
</dbReference>
<keyword evidence="3" id="KW-1185">Reference proteome</keyword>
<dbReference type="AlphaFoldDB" id="A0A285NE84"/>
<reference evidence="3" key="1">
    <citation type="submission" date="2017-09" db="EMBL/GenBank/DDBJ databases">
        <authorList>
            <person name="Varghese N."/>
            <person name="Submissions S."/>
        </authorList>
    </citation>
    <scope>NUCLEOTIDE SEQUENCE [LARGE SCALE GENOMIC DNA]</scope>
    <source>
        <strain evidence="3">DSM 15103</strain>
    </source>
</reference>
<gene>
    <name evidence="2" type="ORF">SAMN06265182_1033</name>
</gene>
<proteinExistence type="predicted"/>
<evidence type="ECO:0000259" key="1">
    <source>
        <dbReference type="Pfam" id="PF10108"/>
    </source>
</evidence>
<dbReference type="InterPro" id="IPR019288">
    <property type="entry name" value="3'-5'_exonuclease_PolB-like"/>
</dbReference>